<protein>
    <submittedName>
        <fullName evidence="3">Appr-1-p processing protein</fullName>
    </submittedName>
</protein>
<sequence length="229" mass="26413">MAIKIIKGNIWNTKCQVIVNTVNCVGVMGAGIALEAKLRYPEMFKKYQEICEAKQLNIGKLWLYTKSEPYWILNFPTKTTWDQPSKESYIMDGLIKFRQTYKDKSITSIAFPILGGLNGGLDEKRVIEIMMEYLKDLEIDIEIYQYDAYATDNFFLDLKHLILTSDLTSLAKTIKIQKRFLNIIFDELSKNNEIRQVNQLLKIKGIGIGTLEKIFAYLSAKQSYQPSLL</sequence>
<dbReference type="InterPro" id="IPR050892">
    <property type="entry name" value="ADP-ribose_metab_enzymes"/>
</dbReference>
<dbReference type="SMART" id="SM00506">
    <property type="entry name" value="A1pp"/>
    <property type="match status" value="1"/>
</dbReference>
<evidence type="ECO:0000313" key="4">
    <source>
        <dbReference type="Proteomes" id="UP000234914"/>
    </source>
</evidence>
<dbReference type="GO" id="GO:0140291">
    <property type="term" value="P:peptidyl-glutamate ADP-deribosylation"/>
    <property type="evidence" value="ECO:0007669"/>
    <property type="project" value="TreeGrafter"/>
</dbReference>
<dbReference type="EMBL" id="PKJS01000001">
    <property type="protein sequence ID" value="PKZ69904.1"/>
    <property type="molecule type" value="Genomic_DNA"/>
</dbReference>
<evidence type="ECO:0000313" key="3">
    <source>
        <dbReference type="EMBL" id="PKZ69904.1"/>
    </source>
</evidence>
<proteinExistence type="predicted"/>
<organism evidence="3 4">
    <name type="scientific">Faucicola osloensis</name>
    <name type="common">Moraxella osloensis</name>
    <dbReference type="NCBI Taxonomy" id="34062"/>
    <lineage>
        <taxon>Bacteria</taxon>
        <taxon>Pseudomonadati</taxon>
        <taxon>Pseudomonadota</taxon>
        <taxon>Gammaproteobacteria</taxon>
        <taxon>Moraxellales</taxon>
        <taxon>Moraxellaceae</taxon>
        <taxon>Faucicola</taxon>
    </lineage>
</organism>
<evidence type="ECO:0000256" key="1">
    <source>
        <dbReference type="ARBA" id="ARBA00035885"/>
    </source>
</evidence>
<accession>A0A2I1RLA6</accession>
<evidence type="ECO:0000259" key="2">
    <source>
        <dbReference type="PROSITE" id="PS51154"/>
    </source>
</evidence>
<dbReference type="Gene3D" id="3.40.220.10">
    <property type="entry name" value="Leucine Aminopeptidase, subunit E, domain 1"/>
    <property type="match status" value="1"/>
</dbReference>
<dbReference type="PANTHER" id="PTHR12521:SF0">
    <property type="entry name" value="ADP-RIBOSE GLYCOHYDROLASE OARD1"/>
    <property type="match status" value="1"/>
</dbReference>
<dbReference type="Proteomes" id="UP000234914">
    <property type="component" value="Unassembled WGS sequence"/>
</dbReference>
<dbReference type="RefSeq" id="WP_101963530.1">
    <property type="nucleotide sequence ID" value="NZ_PKJS01000001.1"/>
</dbReference>
<dbReference type="Pfam" id="PF01661">
    <property type="entry name" value="Macro"/>
    <property type="match status" value="1"/>
</dbReference>
<gene>
    <name evidence="3" type="ORF">CYJ96_00690</name>
</gene>
<dbReference type="InterPro" id="IPR043472">
    <property type="entry name" value="Macro_dom-like"/>
</dbReference>
<reference evidence="3 4" key="1">
    <citation type="submission" date="2017-12" db="EMBL/GenBank/DDBJ databases">
        <title>Phylogenetic diversity of female urinary microbiome.</title>
        <authorList>
            <person name="Thomas-White K."/>
            <person name="Wolfe A.J."/>
        </authorList>
    </citation>
    <scope>NUCLEOTIDE SEQUENCE [LARGE SCALE GENOMIC DNA]</scope>
    <source>
        <strain evidence="3 4">UMB0416</strain>
    </source>
</reference>
<comment type="caution">
    <text evidence="3">The sequence shown here is derived from an EMBL/GenBank/DDBJ whole genome shotgun (WGS) entry which is preliminary data.</text>
</comment>
<dbReference type="PROSITE" id="PS51154">
    <property type="entry name" value="MACRO"/>
    <property type="match status" value="1"/>
</dbReference>
<dbReference type="SUPFAM" id="SSF52949">
    <property type="entry name" value="Macro domain-like"/>
    <property type="match status" value="1"/>
</dbReference>
<dbReference type="AlphaFoldDB" id="A0A2I1RLA6"/>
<feature type="domain" description="Macro" evidence="2">
    <location>
        <begin position="1"/>
        <end position="152"/>
    </location>
</feature>
<name>A0A2I1RLA6_FAUOS</name>
<comment type="catalytic activity">
    <reaction evidence="1">
        <text>an N-(ADP-alpha-D-ribosyl)-thymidine in DNA + H2O = a thymidine in DNA + ADP-D-ribose</text>
        <dbReference type="Rhea" id="RHEA:71655"/>
        <dbReference type="Rhea" id="RHEA-COMP:13556"/>
        <dbReference type="Rhea" id="RHEA-COMP:18051"/>
        <dbReference type="ChEBI" id="CHEBI:15377"/>
        <dbReference type="ChEBI" id="CHEBI:57967"/>
        <dbReference type="ChEBI" id="CHEBI:137386"/>
        <dbReference type="ChEBI" id="CHEBI:191199"/>
    </reaction>
    <physiologicalReaction direction="left-to-right" evidence="1">
        <dbReference type="Rhea" id="RHEA:71656"/>
    </physiologicalReaction>
</comment>
<dbReference type="PANTHER" id="PTHR12521">
    <property type="entry name" value="PROTEIN C6ORF130"/>
    <property type="match status" value="1"/>
</dbReference>
<dbReference type="InterPro" id="IPR002589">
    <property type="entry name" value="Macro_dom"/>
</dbReference>